<dbReference type="EMBL" id="BARV01000371">
    <property type="protein sequence ID" value="GAH97484.1"/>
    <property type="molecule type" value="Genomic_DNA"/>
</dbReference>
<comment type="caution">
    <text evidence="1">The sequence shown here is derived from an EMBL/GenBank/DDBJ whole genome shotgun (WGS) entry which is preliminary data.</text>
</comment>
<name>X1L4Z3_9ZZZZ</name>
<sequence>MSEKKQKPKKEKKLEPADYCPVDPILTFGGIRKIALDRAWKRVEKSKKDGIPLLSEDFGRIQKEEWAVVKKQATKAKKAHKACLEKVASAVAESKSLSEMKGELEKRLDNIMKSDKELKELGIEKPVKKQAAKKSS</sequence>
<proteinExistence type="predicted"/>
<accession>X1L4Z3</accession>
<protein>
    <submittedName>
        <fullName evidence="1">Uncharacterized protein</fullName>
    </submittedName>
</protein>
<gene>
    <name evidence="1" type="ORF">S06H3_01471</name>
</gene>
<organism evidence="1">
    <name type="scientific">marine sediment metagenome</name>
    <dbReference type="NCBI Taxonomy" id="412755"/>
    <lineage>
        <taxon>unclassified sequences</taxon>
        <taxon>metagenomes</taxon>
        <taxon>ecological metagenomes</taxon>
    </lineage>
</organism>
<dbReference type="AlphaFoldDB" id="X1L4Z3"/>
<reference evidence="1" key="1">
    <citation type="journal article" date="2014" name="Front. Microbiol.">
        <title>High frequency of phylogenetically diverse reductive dehalogenase-homologous genes in deep subseafloor sedimentary metagenomes.</title>
        <authorList>
            <person name="Kawai M."/>
            <person name="Futagami T."/>
            <person name="Toyoda A."/>
            <person name="Takaki Y."/>
            <person name="Nishi S."/>
            <person name="Hori S."/>
            <person name="Arai W."/>
            <person name="Tsubouchi T."/>
            <person name="Morono Y."/>
            <person name="Uchiyama I."/>
            <person name="Ito T."/>
            <person name="Fujiyama A."/>
            <person name="Inagaki F."/>
            <person name="Takami H."/>
        </authorList>
    </citation>
    <scope>NUCLEOTIDE SEQUENCE</scope>
    <source>
        <strain evidence="1">Expedition CK06-06</strain>
    </source>
</reference>
<evidence type="ECO:0000313" key="1">
    <source>
        <dbReference type="EMBL" id="GAH97484.1"/>
    </source>
</evidence>